<name>A0A7M5WJN7_9CNID</name>
<dbReference type="PROSITE" id="PS50940">
    <property type="entry name" value="CHIT_BIND_II"/>
    <property type="match status" value="1"/>
</dbReference>
<dbReference type="PANTHER" id="PTHR46104">
    <property type="entry name" value="GENE 9195-RELATED-RELATED"/>
    <property type="match status" value="1"/>
</dbReference>
<evidence type="ECO:0000256" key="4">
    <source>
        <dbReference type="SAM" id="SignalP"/>
    </source>
</evidence>
<keyword evidence="3" id="KW-0472">Membrane</keyword>
<accession>A0A7M5WJN7</accession>
<dbReference type="OrthoDB" id="439917at2759"/>
<protein>
    <recommendedName>
        <fullName evidence="5">Chitin-binding type-2 domain-containing protein</fullName>
    </recommendedName>
</protein>
<feature type="transmembrane region" description="Helical" evidence="3">
    <location>
        <begin position="6757"/>
        <end position="6779"/>
    </location>
</feature>
<organism evidence="6 7">
    <name type="scientific">Clytia hemisphaerica</name>
    <dbReference type="NCBI Taxonomy" id="252671"/>
    <lineage>
        <taxon>Eukaryota</taxon>
        <taxon>Metazoa</taxon>
        <taxon>Cnidaria</taxon>
        <taxon>Hydrozoa</taxon>
        <taxon>Hydroidolina</taxon>
        <taxon>Leptothecata</taxon>
        <taxon>Obeliida</taxon>
        <taxon>Clytiidae</taxon>
        <taxon>Clytia</taxon>
    </lineage>
</organism>
<dbReference type="InterPro" id="IPR001368">
    <property type="entry name" value="TNFR/NGFR_Cys_rich_reg"/>
</dbReference>
<dbReference type="InterPro" id="IPR011641">
    <property type="entry name" value="Tyr-kin_ephrin_A/B_rcpt-like"/>
</dbReference>
<dbReference type="Pfam" id="PF07699">
    <property type="entry name" value="Ephrin_rec_like"/>
    <property type="match status" value="1"/>
</dbReference>
<keyword evidence="1" id="KW-0175">Coiled coil</keyword>
<evidence type="ECO:0000259" key="5">
    <source>
        <dbReference type="PROSITE" id="PS50940"/>
    </source>
</evidence>
<evidence type="ECO:0000313" key="7">
    <source>
        <dbReference type="Proteomes" id="UP000594262"/>
    </source>
</evidence>
<feature type="coiled-coil region" evidence="1">
    <location>
        <begin position="7136"/>
        <end position="7178"/>
    </location>
</feature>
<feature type="region of interest" description="Disordered" evidence="2">
    <location>
        <begin position="7281"/>
        <end position="7314"/>
    </location>
</feature>
<dbReference type="SMART" id="SM00208">
    <property type="entry name" value="TNFR"/>
    <property type="match status" value="14"/>
</dbReference>
<dbReference type="Proteomes" id="UP000594262">
    <property type="component" value="Unplaced"/>
</dbReference>
<evidence type="ECO:0000256" key="3">
    <source>
        <dbReference type="SAM" id="Phobius"/>
    </source>
</evidence>
<keyword evidence="4" id="KW-0732">Signal</keyword>
<sequence length="7314" mass="774426">MKKLKTADKLQKKIKKKIFLLTNTSSLQCSSTWTLILSCMLLASLPLASAACDCSTDCPCSFSNCTAGQYWNDTAGCLQCPTGFYCLGKNNAPEPCLAGTANPSTSAQNLTFCEVCDSGTFSLAGSATCSKCPSGYSCTKEGILTQCFTGTFSLLGEDSCSSCPSNMLCDSIYEAPKLCPGGYTFNATTSSCSKCAAGTFSVNGTSCQICPNGKYIEEGSKECSDCPSGYRCDDPSQPIQCLAGSFAAIDKLLCEVCPKGYQCPVKGLSEAILCTNGTYQNETGQTSCLQCPSGQSCVSPGDTPATCLTGQYSLFGMSECLHCPAGFRCDGLTLPVICDQGTFSATGESICQPCLIGNQCPTQGLPSPVPCPLGTYSNSTGEINCLLCPAGHQCKNTSLAPEICDDGTYSTGGRSECVLCPGGFSCDIKEGQPLSCAKGFYSEHGKMSCEQCTAGHFCPTANISAPIPCQAGYYANETGSTKCTVCPLGSYCPDPTASPAQCPDGKFSPGICSDCIDCAAGFSCKSGIVSSCPARTFSNAGQTSCTPCPTGNYCPNENTTAPVPCPLGTFANESNAIQCNDCPIGHACSNTSITPVLCTDGSYSLGKASECTQCPAGRSCVSGKISSCPKGTHSSVGQSSCAPCTIGNYCPNENTTAPVPCPLGTFANESNAIQCTDCPAGFQCSDTSLTPVECADGTYSLSKRSECVQCPAGKSCTDKSVEPVICLKGSYSPAGVKDCIPCGVGHYCPSDGSHQQSPCAIGWYATSPGSDKCKQCDRGNKCPDPTSPPEQCGPGYYADATGLTYCVPCPPGYYTTENGTAHCTICPEGNKCPIPHNLPIPCSEGEYQPEEGKDFCLPVPSGLVVTDGKTPKECQAGEYSNGTACVKCPKGFYCPSSTTTPIVCKAGTYANTLSSTSCQLCPSGYSCLNAADAPAACTAGSYSVAGQIKCTTCPTGQFSYNTASSCSPCPGGSYCTNGTAPVVPPLPCAFGFYSVVGQGQCKECPQNTYTPGFGAQFCTPCPVGSTCDDPTAIPIPCSDGTYWSNADETPKCIACPAGYSCEDAKVPPVPCKKGFYSTGGNSTCLPCPEGYSCLDSTQPPVSCKIGEYSLSGVEYCTPCPPGFSCPTPNQAAGPCPAGTYSLKGEGTCNNCSAGFMCPSTSHAPIQCRVGQTTNGLQNQVNCTNCLAGFACPTAASPMEECSAGYYSFSGATKCTYCPAGYQCPTRNTRPTICTQGTFSAGGQITCHQCSAGFSCESIYSNSSKPCPGGTYAAAGSHKCTPCPQGSSCPDPTVSNAVSCDPGSFAVGTQTTCTVCPPGWECPKTDASENKQCQFGYYSKGNATSCTLCPAGFECRRTDISEPVACKPGTFSTGGQVKCTRCPSGSSCPDLDKATINPCTSGSYSLSGEATCTECPPGYACPSLFEPLILACPRGTYSVGAKSECTPCLAGEECKNNTQVGVACSDGYYSLEGSYSCTPCPAGYYCPVKNDRPRICEAGKYNDPMRTTCLDCNAGYVCVEGSTKATPEIGLCPLGSYCEDKINAIKCPSGTYGQKTGGISEADACKACPEGYYCEAGTPGFPKHSVRCPPGHFCLEGTKTASQHPCPNGFFNTEIGAVRQDQCKECLPGYYCSGGDPTGDSLCPTGHYCPQKTESSTQYPCSAGYYTEEKGATTATDCKVCPAGHYCLEGSDSPTACPPGTYNPVPMQGAASNCRPCEAGFACPLSASTQPTEQCSAGYYCPEGSSSPSDPLNACPAGTYTDYHNLTADSQCDGCPAGQACSAGTGGNQKPPQPCAAGYYCLPRTRHPKQHPCPAGSYSNLTNLHKWTDCTECPKGQYCLEGAAAPSGICPTGHYCPPGTKYATEHPCAAGTYSNRTANVRWEVCEDCTEGNYCPQGSSVPTACPKGRYRKDLNGKALGDCSPCPAGYYCPIDGTFQPLECGTGNFSSSNAWQCSICNAGYYCMSNTTTYVEMSTKFICPAGMHCPAGSDRQPWAANNPCEKGQYCVQGNEHAYPQKCPNGTYYPFTNGKHVRDCLPCREGYYCSPEGQTDLTDKCPPGYFCPEGTGYAFAHPCPVGYYRNSSAAISGADCSVCLSGMYCDIEGLPYPKDCPAGHFCPVGTVTPQPCPSGYYSNVTNVPRSVECFPCPAGKYCAGTGNLEPTEDCDAGFYCKQAAYTSAPPGGLTGGLCPAGGYCGRGAKKVEVCPSGYYNPNEGAKSPSDCIECPSGFYCAGSMKAEPTGPCNEGYFCNGTAKRPDQYPAPAGSYAPKQSPAAIPCPLGTFQTQARFGKCDDCTEGAYCDESGLSKAKNCPLGAYCPVKTIIPIDCPEGTFNPEPSGKTLGDCQNCTAGEYCKGVGLNATSGKCFAGFYCLLGSPMPNPPDGSVFGGECQEGYYCPEGSVKATTEACLKATYNPIKGGTNSSACLPCPGGKACTGKGLAEPDAVCSPGYYCISGAERVDPVDGGTGDRCPIGNYCPGNTSTYIPCEPGTYSNVTTLSKCHECPERYYCNNRITPVRCPPGYYCPAGSGYEHIKPCPLGTWDENGGLAEESECTECPPTKYCGKLATTDFTSSNSSGLCAPGFYCKSGITTRTPYPPLTRGVGGVCPQGHYCPEGTDDPDKCPAGKYSSQTGLEREDQCTLCEFGEYCETAGLNATTGKCDPGFYCYRGANSPNNPTDDGTSGPCPIGHYCPLGTSHPRGCPAGTYMPVTGQSECFPCMEGYYCPANSTDYKPYPCPAGHFCPNGTRFDTENPCPSGTFRNQTHGQQQSDCFSCLPGQYCANTGMEKPSGPCAPGFYCVRGSKSRMPLEYDNFTSGDCLCPTNTTGGECQPGFYCPEGSYEPTPCDGGYYCAGKRNHNSSTPCQPGFYCSGGSAVPNPRDGIHGNVCPEGKYCEEKTEIPTDCPAGRYSNATGNMELNDCSLCEPGKYCQGLGNTKPTAPCDQGFYCPAGQSQKDPPAYVCQPGHKCPTGSPAQELCESGTWTDLTKQWECKICIEGYYCDRKDAEVTPISDYTRYPCPNGFYCLNGTRFSTEYGCPNGTYGNGTKLTRPDQCLPCPAGKYCLGASPTYTDDCDAGHHCIGGSFVPNPVDGVRGVACPEGKYCLKGTTTPSNCPTGTFNNNTGLKAESECTPCSPGMYCLANGLTYPTEKCDERYFCEAGAQYPKPQDTSTAGNCTAGHYCPRGTYKPIPCEDGTYMPNILAKECFECPVGSYCVGDHLTPIPCPAGFYCPAGTGFDWKSCPPGTFNAEVGLHNSSSCQPCLGGMYCPHYNATYPEGFCAPGYFCEEGSDTDKPESNHLGIAGPCTPGNYCPINTTHPLPCPKGRYSNQTHLKESNDCSPCDPGMYCGTQGLQEPTGPCDAGFYCLDGSEVRNPPTVTSSGGPCWVGHYCTNGTSYPITCAPGTFNDRTGQSECDKCCEGYYCPKNTTTCVNECPMGFYCPKGTSQPDAFPCPAGTYNNKTRRTSPEDCTPCDPGMYCPSAGLTDPFDECDAGWYCRRGAWSNRPIDIGNFTDGCYCSNVSTGGQCQPGFYCPKKSNEPLPCPAGRFCLTIGLPAPSGLCQAGFYCTSQASSRAPTDNITGNICPAGAYCDEGTGVPKKCAPGSYSSQTGNTRPDDCLSCEEGKFCDGWGLEYPSGNCSAGFYCPPGQNTSTPEEHRCTPGYYCPPGSKEKIPCPAGSYQDELYGQVCKECPEGSFCDGLILNDTHCQHGVQFPQKCPQGFFCRPQSKTGKENTCPKGTYGNRTGLAYQSECTDCPAGKYCGSTGLPSWTDDCDAGFFCKGNAEISAPNDGTTGIVCPTGHYCLRGTTSEEPCPSGTFNPSTGLGAMSECLSCNAGQYCGGVGLNKTSGNCSAGYYCSHNATSPTPTDGVTGDVCPLGSYCPVGTGVPKQCTAGTYMNETQAERCLDCPPRFFCTNRINPEPCSAGFYCTGNTGYDQQPCPTGSYSPLERLQSSIECLPCPAGQFCNQINATTPSGPCQAGFFCHNGSDTATPSGGHRGFAGPCPAGRYCEAGDPKAPVLCPAGTFNNETHGQNLTDCTPCSAGKYCETAGLRSPTGECEQGFYCRKGSSVANPSVKTDGHGPCPIGHYCPANTGNPYKCPVGTYNGLEQQSQCVDCPSGHFCEHGSSNYTECPQGYYCPNGSTIACPEGTYKNFTKGSSLDDCKPCPPGQYCQGVAQINPTDVCAGGWYCSGGSWTDKPTGNEIYNGTWTCPLYNIGGRCLRGTFCPPGSPSAQQCTPGFYCHQDEAHNVSGPCGKGHYCSGGTIEQYPFNQTYGDICPPGYYCVEGSKAAEACREGFFARGEGNDDPNACQHCMAGMYCDRPGLPEPYGNCSLGYYCPPGQVSPTPADKRCQPGHYCPVASQDHYVCEAGTYQPDAGKGECFDCPPGSYCDPTEAVAVNASGTNSSSHGVVNPSICPKGYFCLHKTITYKAFPCQKGYFGNRTSLQSHDDCYPCTPGYFCDRQGMVTPQDKCHVGYYCSEKAFSPEPRNETEGGGPCLPGFYCVSGYSRPLPCPKGTYGAAMHLGHLNECTDCDGGKFCPEDGASAPNGSCLAGYYCKGRAILSNPVGESYGDECPSGFYCPVGTTTPYACPPGTFNNQTKATRPEDCLPCEGGKYCGGYANENPDDVCDEGYYCRSGAYRPRPVEYENLTHNSSQLYTCPIYSVNQTGGICPNGTYCLAGSSNPITCDRGKHCDFKGLGKPLGNCTAGYYCDYGSLSAEPRKCRPGHYCPEGTPVEEACPVGTFNRDEGKYDIGHCDDCTAGFYCPYPGMVEPMFRCSQGYYCPRGSSKNDTQECPAGYYCPTGVGAPVPCPAGSYQDRTGQYACKLCPPGFFCDPASPLIPVGGPGVVQPANCTAGYYCPQNTSSARENPCLPGTYGDVEGLEKARDCKICPGGSYCKGTGETTVSGVCSAGYFCSSQASTPTPQGGTTGDVCPKGSYCPQESQQGEPCPRGTFGNETQLQNASSCTPCLPGFYCPSTGHVEPFAKCTAGYWCIEGSIETTPDQQAYGVKCPNGSYCPEGTPHPIQCPKGKYQPLLQKTQPSDCKACDPGQFCGETGLSATSGDCQEGHYCTLNAEQQNPSDGTTGNVCLIGHYCPKASEAPRPCANGTFMNHTGAASCYSCPEGFMCTRQITADPCRQGYYCPVGTGYDIQACPVGTYGAREGLKLESECSNCTGGSYCNSPGLPEPTSQCDPGFWCQIGVSMSSPSGIGHTGIGGNCFRGHECPRGTTYPLACKNGFYAGAEGMEKCLECPEGKYCNGTTINPEPCPMGHYCPNGTEYSTQYKCPPGTYNNKTEQSSDATCSMCPPSYYCEGYGNIIPNDLCDAGFFCRGGAESSRPGDIGALEASNSGSPSDTCYKAHDCVCQQQNTTKGDICPAGHYCPRGSSEPTACPPGKYCAHAGLENPTRNCSAGYYCSGSSTIPNQHICPSGSYCPEGTGVPPLCPAGTFANGTGNQESKDCLNCTAGFFCETEGLSRETGKCSARFYCPPGQSSATPSEYLCLPGHYCPLGSEYPVQCENGTYQSSSGQETCLQCPEGFYCDPAEDPSVVNPKLCPEGHYCPPGTSYKKSFPCPAGYFGPEVGYKNSSQCRPCLPGSYCAVPGLKNVTGPCYAGHYCYGEAKEPSPFEQNPVTGWTFDFHNDLCPKGYFCTNGTSVPEPCPMGRYSGQSGLKEESECQLCPPGKFCSVSGAEELKNPPNCSAGYVCLGGAFTGTPAGGTTGYICPKGFYCPEGSNIELSCVPGTYQANQGQGQCTDCDVGKMCPDYNMTAPIDCKKGYYCPGGVAQSCPPGTFNNRSGLSEEGACSDCTPGMYCPGYGNQQPFGLCEEGYFCQGGASSKVPNASNPRYPLNGPCPTGHYCPDGTPTPVGCPRGRFRNITGARNSLDCFECTPGSYCETPGLTSPTDLCLEGWYCPSNHLTKVPTPENFTCFAGHYCPNGTAWPIECDTGTYQPSRGRATCRDCPAGYYCTSKVENLEKCPPKHYCPARTEIPIICPNGTFTNDTAYGLERAEDCRPCPSGSYCKSGSVVGVCVAGYWCQAGSPSPSPNLTTNAVTQAGPCPPGFYCSHHTIEPTPCPNATFKNYYGGKGNVEDCLPCPAGQQCFEGDPRVHPCPVGHYCVEGYRPQPCPRLTYRDLFWGKNESDCFACPAGFWCNKEGISNYTTSPCPVGKYCPEGQEPVWCPAGRRRILPQAANPEQCEPCPAGFYCPFGSSNYSGIPCSPGTYCKNNLTDGAASEKQCPGGYYCPAQTGDPYICPAGYYCENGTSVPARCEYPYYCPEGSSYQRICPLGYKATTINGNRTTADEACLICAAGYYGNDRLRLNCTICPAGYFCPQGTKDPHENECPVGHYCPEGVEKPIPCETGMFGNLTKASESRDCYPCPTDTFSSQPGSRACRPCGSSAYANGRAAKCDCLGLNRMFSLSDGSCYCKSGYIYYDDVDVKKEEGNSDKDCQLIVSPICGSDETLDASSRKCINPNNLPSDYCEPLCGDAGGTFDVDRKGCICNQYKSALEICNGTCAKTAIQTSITQDDNGRQTLTMTINGVTTIIPIQHNYGLNDFDRTKRHLELVTMTDDGSYGFIATKTDQLTTLLNNPTQPINNNTSSRRRRAVVTSTSPIATQGIRSPVICVSIGEAVMWQVNIKTNRSLSNYPQYRKNHLYNTNPNFDYGKFRELDTLVRTTDLEIATFANVFGEAGTFVFYDKANVQRETIVTVPEIGSSCPGTSKIVPPMPEMFSLFKIGPQKVRNFEPRWDVIWSVIALMLVCVVVLVILAVLWRPRAMGIYPISVLRPKYKNLGAPVPVIPIPGVHDNPDARPDAESLTYGSIEPFALSAGTNNNGLLEHFNVRTLYDKLEDQTLHISSQLARHQSDLRGFYDRISQQTEGLKDMLDKLDVSKLAQATQMAAMQGSGDGKVGLHDENDEQRDQQSKAVDTGNMSYALTGGSAAREAELQKTLQSLLSRYNGALMPNSQIIPGTINTGQAANWTGLPNQQTAEMGGGKAGGPVPISMQQSSWMGANAQSAELGMTGTLQPGMSGTGINPIFGQAGMVPTAHAQGGVAMGGELGPGITYQAGDFGSVLRVMNAERMQIEGELRETEDQAMKDLSQRQEAQRSELMRNMAGKLADQLSGELTAPEMQAVLEKHNNQLAQLEESLLNEKEKQRRSLLEKLGENRKKKLEALRWRHEQLAMENNLKLAEVDKVADISTSLAEMQSSLDLVSLEESKEQALGESKIAQDDAKAYGHNMSESFGKQIDMMMENGSLYAEVAQDLLNKELEKNEEMEREMERKKAEQLSSFQEKLNKRKEERLRES</sequence>
<dbReference type="GO" id="GO:0008061">
    <property type="term" value="F:chitin binding"/>
    <property type="evidence" value="ECO:0007669"/>
    <property type="project" value="InterPro"/>
</dbReference>
<dbReference type="InterPro" id="IPR009030">
    <property type="entry name" value="Growth_fac_rcpt_cys_sf"/>
</dbReference>
<evidence type="ECO:0000313" key="6">
    <source>
        <dbReference type="EnsemblMetazoa" id="CLYHEMP005192.1"/>
    </source>
</evidence>
<dbReference type="InterPro" id="IPR006150">
    <property type="entry name" value="Cys_repeat_1"/>
</dbReference>
<feature type="compositionally biased region" description="Basic and acidic residues" evidence="2">
    <location>
        <begin position="6917"/>
        <end position="6930"/>
    </location>
</feature>
<feature type="region of interest" description="Disordered" evidence="2">
    <location>
        <begin position="6909"/>
        <end position="6935"/>
    </location>
</feature>
<dbReference type="PANTHER" id="PTHR46104:SF1">
    <property type="entry name" value="GENE 9195-RELATED"/>
    <property type="match status" value="1"/>
</dbReference>
<dbReference type="Gene3D" id="2.10.50.10">
    <property type="entry name" value="Tumor Necrosis Factor Receptor, subunit A, domain 2"/>
    <property type="match status" value="16"/>
</dbReference>
<dbReference type="GO" id="GO:0005576">
    <property type="term" value="C:extracellular region"/>
    <property type="evidence" value="ECO:0007669"/>
    <property type="project" value="InterPro"/>
</dbReference>
<dbReference type="SMART" id="SM01411">
    <property type="entry name" value="Ephrin_rec_like"/>
    <property type="match status" value="100"/>
</dbReference>
<dbReference type="SMART" id="SM00181">
    <property type="entry name" value="EGF"/>
    <property type="match status" value="12"/>
</dbReference>
<proteinExistence type="predicted"/>
<reference evidence="6" key="1">
    <citation type="submission" date="2021-01" db="UniProtKB">
        <authorList>
            <consortium name="EnsemblMetazoa"/>
        </authorList>
    </citation>
    <scope>IDENTIFICATION</scope>
</reference>
<feature type="signal peptide" evidence="4">
    <location>
        <begin position="1"/>
        <end position="50"/>
    </location>
</feature>
<feature type="domain" description="Chitin-binding type-2" evidence="5">
    <location>
        <begin position="3640"/>
        <end position="3698"/>
    </location>
</feature>
<dbReference type="InterPro" id="IPR002557">
    <property type="entry name" value="Chitin-bd_dom"/>
</dbReference>
<dbReference type="EnsemblMetazoa" id="CLYHEMT005192.1">
    <property type="protein sequence ID" value="CLYHEMP005192.1"/>
    <property type="gene ID" value="CLYHEMG005192"/>
</dbReference>
<feature type="chain" id="PRO_5029620299" description="Chitin-binding type-2 domain-containing protein" evidence="4">
    <location>
        <begin position="51"/>
        <end position="7314"/>
    </location>
</feature>
<feature type="compositionally biased region" description="Basic and acidic residues" evidence="2">
    <location>
        <begin position="7302"/>
        <end position="7314"/>
    </location>
</feature>
<evidence type="ECO:0000256" key="1">
    <source>
        <dbReference type="SAM" id="Coils"/>
    </source>
</evidence>
<keyword evidence="7" id="KW-1185">Reference proteome</keyword>
<keyword evidence="3" id="KW-0812">Transmembrane</keyword>
<feature type="compositionally biased region" description="Basic and acidic residues" evidence="2">
    <location>
        <begin position="7281"/>
        <end position="7294"/>
    </location>
</feature>
<dbReference type="SMART" id="SM00289">
    <property type="entry name" value="WR1"/>
    <property type="match status" value="14"/>
</dbReference>
<evidence type="ECO:0000256" key="2">
    <source>
        <dbReference type="SAM" id="MobiDB-lite"/>
    </source>
</evidence>
<dbReference type="SUPFAM" id="SSF57184">
    <property type="entry name" value="Growth factor receptor domain"/>
    <property type="match status" value="25"/>
</dbReference>
<keyword evidence="3" id="KW-1133">Transmembrane helix</keyword>
<dbReference type="InterPro" id="IPR000742">
    <property type="entry name" value="EGF"/>
</dbReference>